<evidence type="ECO:0008006" key="4">
    <source>
        <dbReference type="Google" id="ProtNLM"/>
    </source>
</evidence>
<evidence type="ECO:0000256" key="1">
    <source>
        <dbReference type="SAM" id="SignalP"/>
    </source>
</evidence>
<dbReference type="EMBL" id="JANPWB010000001">
    <property type="protein sequence ID" value="KAJ1214363.1"/>
    <property type="molecule type" value="Genomic_DNA"/>
</dbReference>
<dbReference type="Proteomes" id="UP001066276">
    <property type="component" value="Chromosome 1_1"/>
</dbReference>
<protein>
    <recommendedName>
        <fullName evidence="4">Secreted protein</fullName>
    </recommendedName>
</protein>
<keyword evidence="1" id="KW-0732">Signal</keyword>
<gene>
    <name evidence="2" type="ORF">NDU88_001982</name>
</gene>
<dbReference type="AlphaFoldDB" id="A0AAV7WM74"/>
<name>A0AAV7WM74_PLEWA</name>
<feature type="chain" id="PRO_5043877192" description="Secreted protein" evidence="1">
    <location>
        <begin position="24"/>
        <end position="123"/>
    </location>
</feature>
<proteinExistence type="predicted"/>
<accession>A0AAV7WM74</accession>
<comment type="caution">
    <text evidence="2">The sequence shown here is derived from an EMBL/GenBank/DDBJ whole genome shotgun (WGS) entry which is preliminary data.</text>
</comment>
<reference evidence="2" key="1">
    <citation type="journal article" date="2022" name="bioRxiv">
        <title>Sequencing and chromosome-scale assembly of the giantPleurodeles waltlgenome.</title>
        <authorList>
            <person name="Brown T."/>
            <person name="Elewa A."/>
            <person name="Iarovenko S."/>
            <person name="Subramanian E."/>
            <person name="Araus A.J."/>
            <person name="Petzold A."/>
            <person name="Susuki M."/>
            <person name="Suzuki K.-i.T."/>
            <person name="Hayashi T."/>
            <person name="Toyoda A."/>
            <person name="Oliveira C."/>
            <person name="Osipova E."/>
            <person name="Leigh N.D."/>
            <person name="Simon A."/>
            <person name="Yun M.H."/>
        </authorList>
    </citation>
    <scope>NUCLEOTIDE SEQUENCE</scope>
    <source>
        <strain evidence="2">20211129_DDA</strain>
        <tissue evidence="2">Liver</tissue>
    </source>
</reference>
<feature type="signal peptide" evidence="1">
    <location>
        <begin position="1"/>
        <end position="23"/>
    </location>
</feature>
<evidence type="ECO:0000313" key="2">
    <source>
        <dbReference type="EMBL" id="KAJ1214363.1"/>
    </source>
</evidence>
<organism evidence="2 3">
    <name type="scientific">Pleurodeles waltl</name>
    <name type="common">Iberian ribbed newt</name>
    <dbReference type="NCBI Taxonomy" id="8319"/>
    <lineage>
        <taxon>Eukaryota</taxon>
        <taxon>Metazoa</taxon>
        <taxon>Chordata</taxon>
        <taxon>Craniata</taxon>
        <taxon>Vertebrata</taxon>
        <taxon>Euteleostomi</taxon>
        <taxon>Amphibia</taxon>
        <taxon>Batrachia</taxon>
        <taxon>Caudata</taxon>
        <taxon>Salamandroidea</taxon>
        <taxon>Salamandridae</taxon>
        <taxon>Pleurodelinae</taxon>
        <taxon>Pleurodeles</taxon>
    </lineage>
</organism>
<sequence>MGKGSRRQLIVLFAACSTQPAPACPASLGGPGSVHRPCRPWRHLPPDLGGWTGECRGGVPLSLLPIRRLNRAAGSSLDFLGGRGLLPPIPLCLGGPVEPIGGLGSGLLDSEGAVYPPLLFTIP</sequence>
<keyword evidence="3" id="KW-1185">Reference proteome</keyword>
<evidence type="ECO:0000313" key="3">
    <source>
        <dbReference type="Proteomes" id="UP001066276"/>
    </source>
</evidence>